<evidence type="ECO:0000313" key="2">
    <source>
        <dbReference type="Proteomes" id="UP001060085"/>
    </source>
</evidence>
<accession>A0ACC0AGH5</accession>
<name>A0ACC0AGH5_CATRO</name>
<reference evidence="2" key="1">
    <citation type="journal article" date="2023" name="Nat. Plants">
        <title>Single-cell RNA sequencing provides a high-resolution roadmap for understanding the multicellular compartmentation of specialized metabolism.</title>
        <authorList>
            <person name="Sun S."/>
            <person name="Shen X."/>
            <person name="Li Y."/>
            <person name="Li Y."/>
            <person name="Wang S."/>
            <person name="Li R."/>
            <person name="Zhang H."/>
            <person name="Shen G."/>
            <person name="Guo B."/>
            <person name="Wei J."/>
            <person name="Xu J."/>
            <person name="St-Pierre B."/>
            <person name="Chen S."/>
            <person name="Sun C."/>
        </authorList>
    </citation>
    <scope>NUCLEOTIDE SEQUENCE [LARGE SCALE GENOMIC DNA]</scope>
</reference>
<organism evidence="1 2">
    <name type="scientific">Catharanthus roseus</name>
    <name type="common">Madagascar periwinkle</name>
    <name type="synonym">Vinca rosea</name>
    <dbReference type="NCBI Taxonomy" id="4058"/>
    <lineage>
        <taxon>Eukaryota</taxon>
        <taxon>Viridiplantae</taxon>
        <taxon>Streptophyta</taxon>
        <taxon>Embryophyta</taxon>
        <taxon>Tracheophyta</taxon>
        <taxon>Spermatophyta</taxon>
        <taxon>Magnoliopsida</taxon>
        <taxon>eudicotyledons</taxon>
        <taxon>Gunneridae</taxon>
        <taxon>Pentapetalae</taxon>
        <taxon>asterids</taxon>
        <taxon>lamiids</taxon>
        <taxon>Gentianales</taxon>
        <taxon>Apocynaceae</taxon>
        <taxon>Rauvolfioideae</taxon>
        <taxon>Vinceae</taxon>
        <taxon>Catharanthinae</taxon>
        <taxon>Catharanthus</taxon>
    </lineage>
</organism>
<sequence>MMMRSPQSPDALRNGGIETPSPRPRIQAHFQSTVTEQKLRRFNMLIVVFRFFSFCFSLASAIFMFANSRGSGLPRWIDYEAFRFVAIANAIVAVYSFFEVGASVWEISSGTTVLPEILQVWFDFGHDQVFAYLLLSADSAGTELARSLRVMDTCTENNAFCVQSDISIALGFAGFLFLGLSSLLSGFRVVCFIINGSRFHL</sequence>
<keyword evidence="2" id="KW-1185">Reference proteome</keyword>
<dbReference type="Proteomes" id="UP001060085">
    <property type="component" value="Linkage Group LG06"/>
</dbReference>
<proteinExistence type="predicted"/>
<gene>
    <name evidence="1" type="ORF">M9H77_28624</name>
</gene>
<evidence type="ECO:0000313" key="1">
    <source>
        <dbReference type="EMBL" id="KAI5659831.1"/>
    </source>
</evidence>
<dbReference type="EMBL" id="CM044706">
    <property type="protein sequence ID" value="KAI5659831.1"/>
    <property type="molecule type" value="Genomic_DNA"/>
</dbReference>
<comment type="caution">
    <text evidence="1">The sequence shown here is derived from an EMBL/GenBank/DDBJ whole genome shotgun (WGS) entry which is preliminary data.</text>
</comment>
<protein>
    <submittedName>
        <fullName evidence="1">Uncharacterized protein</fullName>
    </submittedName>
</protein>